<protein>
    <submittedName>
        <fullName evidence="1">Uncharacterized protein</fullName>
    </submittedName>
</protein>
<evidence type="ECO:0000313" key="1">
    <source>
        <dbReference type="EMBL" id="OAL10026.1"/>
    </source>
</evidence>
<accession>A0A1A9QDJ5</accession>
<reference evidence="2" key="1">
    <citation type="submission" date="2016-04" db="EMBL/GenBank/DDBJ databases">
        <authorList>
            <person name="Quiroz-Castaneda R.E."/>
            <person name="Martinez-Ocampo F."/>
        </authorList>
    </citation>
    <scope>NUCLEOTIDE SEQUENCE [LARGE SCALE GENOMIC DNA]</scope>
    <source>
        <strain evidence="2">INIFAP01</strain>
    </source>
</reference>
<name>A0A1A9QDJ5_9MOLU</name>
<dbReference type="AlphaFoldDB" id="A0A1A9QDJ5"/>
<dbReference type="STRING" id="432608.A6V39_03875"/>
<evidence type="ECO:0000313" key="2">
    <source>
        <dbReference type="Proteomes" id="UP000077623"/>
    </source>
</evidence>
<sequence length="224" mass="25161">MSSGNGGTALGLNRLIADMERRCEENPYSVMNDPNLSIRRHCRLYWNVEESIDILIKTGNERVLLSSTNSSDDAGWKATWEKYKTTNPWKTINETAAGQVPQEFKNLCDQKTKGKVYGKDDPQYTQITEYCARDKTIEDVIGEEVGSKLLAVQGQEAEWKNRFDSYITTQNTIRFKGVVIESGATRDTAYTKISGGCTEAIKIKTTADEYASTLATVRKWCLTS</sequence>
<dbReference type="EMBL" id="LWUJ01000012">
    <property type="protein sequence ID" value="OAL10026.1"/>
    <property type="molecule type" value="Genomic_DNA"/>
</dbReference>
<comment type="caution">
    <text evidence="1">The sequence shown here is derived from an EMBL/GenBank/DDBJ whole genome shotgun (WGS) entry which is preliminary data.</text>
</comment>
<keyword evidence="2" id="KW-1185">Reference proteome</keyword>
<proteinExistence type="predicted"/>
<dbReference type="Proteomes" id="UP000077623">
    <property type="component" value="Unassembled WGS sequence"/>
</dbReference>
<organism evidence="1 2">
    <name type="scientific">Candidatus Mycoplasma haematobovis</name>
    <dbReference type="NCBI Taxonomy" id="432608"/>
    <lineage>
        <taxon>Bacteria</taxon>
        <taxon>Bacillati</taxon>
        <taxon>Mycoplasmatota</taxon>
        <taxon>Mollicutes</taxon>
        <taxon>Mycoplasmataceae</taxon>
        <taxon>Mycoplasma</taxon>
    </lineage>
</organism>
<dbReference type="RefSeq" id="WP_187150412.1">
    <property type="nucleotide sequence ID" value="NZ_LWUJ01000012.1"/>
</dbReference>
<gene>
    <name evidence="1" type="ORF">A6V39_03875</name>
</gene>